<dbReference type="OrthoDB" id="7859927at2"/>
<dbReference type="Pfam" id="PF21813">
    <property type="entry name" value="DUF6882"/>
    <property type="match status" value="1"/>
</dbReference>
<name>A0A5C8ZJN8_9ACTN</name>
<proteinExistence type="predicted"/>
<dbReference type="RefSeq" id="WP_147925481.1">
    <property type="nucleotide sequence ID" value="NZ_VKAC01000003.1"/>
</dbReference>
<sequence length="251" mass="27001">MSDPVTLQQLLDDAAFLSFEHQLHLADQLGEHSWDVDLERGRFAFRAAASGAGPLLAQAPSGELVAHRVHLLGTAAPGPRSWLWSWANPSGFGEDTTDLARWLRDFGDRFAVPELVRAEVPFAELPLSEPDAGHAVGAVIDVAKAASQRWWSYNGDAGGGTRAAFLLEHPAFELPAPDGLRVARVLTERLFAGGIADHRRAVAAYASGRGLQQRWEPGHTGARLTAHGVDLRVRFDEQGRIGGVQGQASPA</sequence>
<organism evidence="1 2">
    <name type="scientific">Quadrisphaera setariae</name>
    <dbReference type="NCBI Taxonomy" id="2593304"/>
    <lineage>
        <taxon>Bacteria</taxon>
        <taxon>Bacillati</taxon>
        <taxon>Actinomycetota</taxon>
        <taxon>Actinomycetes</taxon>
        <taxon>Kineosporiales</taxon>
        <taxon>Kineosporiaceae</taxon>
        <taxon>Quadrisphaera</taxon>
    </lineage>
</organism>
<dbReference type="AlphaFoldDB" id="A0A5C8ZJN8"/>
<gene>
    <name evidence="1" type="ORF">FMM08_06160</name>
</gene>
<keyword evidence="2" id="KW-1185">Reference proteome</keyword>
<dbReference type="EMBL" id="VKAC01000003">
    <property type="protein sequence ID" value="TXR57060.1"/>
    <property type="molecule type" value="Genomic_DNA"/>
</dbReference>
<dbReference type="InterPro" id="IPR049249">
    <property type="entry name" value="DUF6882"/>
</dbReference>
<reference evidence="1 2" key="1">
    <citation type="submission" date="2019-07" db="EMBL/GenBank/DDBJ databases">
        <title>Quadrisphaera sp. strain DD2A genome sequencing and assembly.</title>
        <authorList>
            <person name="Kim I."/>
        </authorList>
    </citation>
    <scope>NUCLEOTIDE SEQUENCE [LARGE SCALE GENOMIC DNA]</scope>
    <source>
        <strain evidence="1 2">DD2A</strain>
    </source>
</reference>
<comment type="caution">
    <text evidence="1">The sequence shown here is derived from an EMBL/GenBank/DDBJ whole genome shotgun (WGS) entry which is preliminary data.</text>
</comment>
<evidence type="ECO:0000313" key="2">
    <source>
        <dbReference type="Proteomes" id="UP000321234"/>
    </source>
</evidence>
<dbReference type="Proteomes" id="UP000321234">
    <property type="component" value="Unassembled WGS sequence"/>
</dbReference>
<accession>A0A5C8ZJN8</accession>
<evidence type="ECO:0000313" key="1">
    <source>
        <dbReference type="EMBL" id="TXR57060.1"/>
    </source>
</evidence>
<protein>
    <submittedName>
        <fullName evidence="1">Uncharacterized protein</fullName>
    </submittedName>
</protein>